<dbReference type="EMBL" id="JAEEGC010000048">
    <property type="protein sequence ID" value="MBV7273510.1"/>
    <property type="molecule type" value="Genomic_DNA"/>
</dbReference>
<dbReference type="RefSeq" id="WP_218320580.1">
    <property type="nucleotide sequence ID" value="NZ_JAEEGC010000048.1"/>
</dbReference>
<sequence length="91" mass="10954">MEDLNTNYSLNVTISDSVQNQIVEKLILVEDLEKALFNAETNKERFRNPQNSHYLTRMRIDNLTYWVEYEERTDELFVHNVYTHRMEVVEG</sequence>
<evidence type="ECO:0000313" key="1">
    <source>
        <dbReference type="EMBL" id="MBV7273510.1"/>
    </source>
</evidence>
<keyword evidence="2" id="KW-1185">Reference proteome</keyword>
<proteinExistence type="predicted"/>
<gene>
    <name evidence="1" type="ORF">I6U48_11380</name>
</gene>
<name>A0A949TJM2_9CLOT</name>
<comment type="caution">
    <text evidence="1">The sequence shown here is derived from an EMBL/GenBank/DDBJ whole genome shotgun (WGS) entry which is preliminary data.</text>
</comment>
<dbReference type="Proteomes" id="UP000694308">
    <property type="component" value="Unassembled WGS sequence"/>
</dbReference>
<evidence type="ECO:0000313" key="2">
    <source>
        <dbReference type="Proteomes" id="UP000694308"/>
    </source>
</evidence>
<accession>A0A949TJM2</accession>
<organism evidence="1 2">
    <name type="scientific">Clostridium thailandense</name>
    <dbReference type="NCBI Taxonomy" id="2794346"/>
    <lineage>
        <taxon>Bacteria</taxon>
        <taxon>Bacillati</taxon>
        <taxon>Bacillota</taxon>
        <taxon>Clostridia</taxon>
        <taxon>Eubacteriales</taxon>
        <taxon>Clostridiaceae</taxon>
        <taxon>Clostridium</taxon>
    </lineage>
</organism>
<reference evidence="1" key="1">
    <citation type="submission" date="2020-12" db="EMBL/GenBank/DDBJ databases">
        <title>Clostridium thailandense sp. nov., a novel acetogenic bacterium isolated from peat land soil in Thailand.</title>
        <authorList>
            <person name="Chaikitkaew S."/>
            <person name="Birkeland N.K."/>
        </authorList>
    </citation>
    <scope>NUCLEOTIDE SEQUENCE</scope>
    <source>
        <strain evidence="1">PL3</strain>
    </source>
</reference>
<protein>
    <submittedName>
        <fullName evidence="1">Uncharacterized protein</fullName>
    </submittedName>
</protein>
<dbReference type="AlphaFoldDB" id="A0A949TJM2"/>